<evidence type="ECO:0000313" key="3">
    <source>
        <dbReference type="RefSeq" id="XP_022762673.1"/>
    </source>
</evidence>
<feature type="transmembrane region" description="Helical" evidence="1">
    <location>
        <begin position="112"/>
        <end position="131"/>
    </location>
</feature>
<dbReference type="GeneID" id="111308552"/>
<gene>
    <name evidence="3 4" type="primary">LOC111308552</name>
</gene>
<keyword evidence="1" id="KW-0472">Membrane</keyword>
<protein>
    <submittedName>
        <fullName evidence="3 4">ABC transporter C family member 12-like isoform X1</fullName>
    </submittedName>
</protein>
<accession>A0A6P6ACX9</accession>
<dbReference type="Proteomes" id="UP000515121">
    <property type="component" value="Unplaced"/>
</dbReference>
<dbReference type="RefSeq" id="XP_022762674.1">
    <property type="nucleotide sequence ID" value="XM_022906939.1"/>
</dbReference>
<dbReference type="KEGG" id="dzi:111308552"/>
<evidence type="ECO:0000313" key="2">
    <source>
        <dbReference type="Proteomes" id="UP000515121"/>
    </source>
</evidence>
<feature type="transmembrane region" description="Helical" evidence="1">
    <location>
        <begin position="37"/>
        <end position="57"/>
    </location>
</feature>
<name>A0A6P6ACX9_DURZI</name>
<proteinExistence type="predicted"/>
<keyword evidence="1" id="KW-1133">Transmembrane helix</keyword>
<dbReference type="OrthoDB" id="1922901at2759"/>
<evidence type="ECO:0000256" key="1">
    <source>
        <dbReference type="SAM" id="Phobius"/>
    </source>
</evidence>
<keyword evidence="1" id="KW-0812">Transmembrane</keyword>
<dbReference type="AlphaFoldDB" id="A0A6P6ACX9"/>
<organism evidence="2 3">
    <name type="scientific">Durio zibethinus</name>
    <name type="common">Durian</name>
    <dbReference type="NCBI Taxonomy" id="66656"/>
    <lineage>
        <taxon>Eukaryota</taxon>
        <taxon>Viridiplantae</taxon>
        <taxon>Streptophyta</taxon>
        <taxon>Embryophyta</taxon>
        <taxon>Tracheophyta</taxon>
        <taxon>Spermatophyta</taxon>
        <taxon>Magnoliopsida</taxon>
        <taxon>eudicotyledons</taxon>
        <taxon>Gunneridae</taxon>
        <taxon>Pentapetalae</taxon>
        <taxon>rosids</taxon>
        <taxon>malvids</taxon>
        <taxon>Malvales</taxon>
        <taxon>Malvaceae</taxon>
        <taxon>Helicteroideae</taxon>
        <taxon>Durio</taxon>
    </lineage>
</organism>
<dbReference type="RefSeq" id="XP_022762673.1">
    <property type="nucleotide sequence ID" value="XM_022906938.1"/>
</dbReference>
<feature type="transmembrane region" description="Helical" evidence="1">
    <location>
        <begin position="143"/>
        <end position="161"/>
    </location>
</feature>
<keyword evidence="2" id="KW-1185">Reference proteome</keyword>
<evidence type="ECO:0000313" key="4">
    <source>
        <dbReference type="RefSeq" id="XP_022762674.1"/>
    </source>
</evidence>
<reference evidence="3 4" key="1">
    <citation type="submission" date="2025-04" db="UniProtKB">
        <authorList>
            <consortium name="RefSeq"/>
        </authorList>
    </citation>
    <scope>IDENTIFICATION</scope>
    <source>
        <tissue evidence="3 4">Fruit stalk</tissue>
    </source>
</reference>
<sequence length="177" mass="19967">MAFEPFVWNCQPVENAAWTKVVDGACGAYTPCAINSVVISISHLVPLGLCCYHIWLIKKNSKVQMFTLRSKCYNYMLGLLDGYSTIEPLLRLLMDILIFNLNGETGLAHYEATSLIIEATAWCSVLIMIGLEAKSYIREFRWYVRFGVFMVGDAVLLNLILPVKDLYSRLDSSHSSI</sequence>
<feature type="transmembrane region" description="Helical" evidence="1">
    <location>
        <begin position="78"/>
        <end position="100"/>
    </location>
</feature>